<evidence type="ECO:0000313" key="4">
    <source>
        <dbReference type="Proteomes" id="UP000192920"/>
    </source>
</evidence>
<protein>
    <recommendedName>
        <fullName evidence="5">YXWGXW repeat-containing protein</fullName>
    </recommendedName>
</protein>
<name>A0A1Y6BKI5_9NEIS</name>
<keyword evidence="2" id="KW-0732">Signal</keyword>
<accession>A0A1Y6BKI5</accession>
<dbReference type="Proteomes" id="UP000192920">
    <property type="component" value="Unassembled WGS sequence"/>
</dbReference>
<dbReference type="EMBL" id="FXAG01000004">
    <property type="protein sequence ID" value="SMF07451.1"/>
    <property type="molecule type" value="Genomic_DNA"/>
</dbReference>
<evidence type="ECO:0000256" key="1">
    <source>
        <dbReference type="SAM" id="MobiDB-lite"/>
    </source>
</evidence>
<proteinExistence type="predicted"/>
<feature type="signal peptide" evidence="2">
    <location>
        <begin position="1"/>
        <end position="22"/>
    </location>
</feature>
<evidence type="ECO:0008006" key="5">
    <source>
        <dbReference type="Google" id="ProtNLM"/>
    </source>
</evidence>
<keyword evidence="4" id="KW-1185">Reference proteome</keyword>
<dbReference type="PROSITE" id="PS51257">
    <property type="entry name" value="PROKAR_LIPOPROTEIN"/>
    <property type="match status" value="1"/>
</dbReference>
<evidence type="ECO:0000313" key="3">
    <source>
        <dbReference type="EMBL" id="SMF07451.1"/>
    </source>
</evidence>
<feature type="region of interest" description="Disordered" evidence="1">
    <location>
        <begin position="87"/>
        <end position="119"/>
    </location>
</feature>
<evidence type="ECO:0000256" key="2">
    <source>
        <dbReference type="SAM" id="SignalP"/>
    </source>
</evidence>
<feature type="chain" id="PRO_5012531688" description="YXWGXW repeat-containing protein" evidence="2">
    <location>
        <begin position="23"/>
        <end position="119"/>
    </location>
</feature>
<gene>
    <name evidence="3" type="ORF">SAMN02745746_01118</name>
</gene>
<organism evidence="3 4">
    <name type="scientific">Pseudogulbenkiania subflava DSM 22618</name>
    <dbReference type="NCBI Taxonomy" id="1123014"/>
    <lineage>
        <taxon>Bacteria</taxon>
        <taxon>Pseudomonadati</taxon>
        <taxon>Pseudomonadota</taxon>
        <taxon>Betaproteobacteria</taxon>
        <taxon>Neisseriales</taxon>
        <taxon>Chromobacteriaceae</taxon>
        <taxon>Pseudogulbenkiania</taxon>
    </lineage>
</organism>
<sequence length="119" mass="13799">MATKLALIPLVTLALLQGCVVAPYDYPVQATTAEVDAYPVYIEGAPVQFVAGYPYPIIFDASFGWGYWDHDRRWMRVPPRWHNDLERRYPHGRGAPLFRPNPQQDYRRFDPHFRGPPGR</sequence>
<reference evidence="4" key="1">
    <citation type="submission" date="2017-04" db="EMBL/GenBank/DDBJ databases">
        <authorList>
            <person name="Varghese N."/>
            <person name="Submissions S."/>
        </authorList>
    </citation>
    <scope>NUCLEOTIDE SEQUENCE [LARGE SCALE GENOMIC DNA]</scope>
    <source>
        <strain evidence="4">DSM 22618</strain>
    </source>
</reference>
<dbReference type="AlphaFoldDB" id="A0A1Y6BKI5"/>
<dbReference type="RefSeq" id="WP_085275442.1">
    <property type="nucleotide sequence ID" value="NZ_FXAG01000004.1"/>
</dbReference>